<dbReference type="GO" id="GO:0005524">
    <property type="term" value="F:ATP binding"/>
    <property type="evidence" value="ECO:0007669"/>
    <property type="project" value="UniProtKB-KW"/>
</dbReference>
<evidence type="ECO:0000256" key="10">
    <source>
        <dbReference type="ARBA" id="ARBA00066838"/>
    </source>
</evidence>
<keyword evidence="4" id="KW-0547">Nucleotide-binding</keyword>
<dbReference type="InParanoid" id="A0A251VCJ2"/>
<keyword evidence="13" id="KW-1185">Reference proteome</keyword>
<keyword evidence="2 12" id="KW-0808">Transferase</keyword>
<keyword evidence="12" id="KW-0378">Hydrolase</keyword>
<dbReference type="EMBL" id="CM007892">
    <property type="protein sequence ID" value="OTG32652.1"/>
    <property type="molecule type" value="Genomic_DNA"/>
</dbReference>
<protein>
    <recommendedName>
        <fullName evidence="10">adenylate dimethylallyltransferase (ADP/ATP-dependent)</fullName>
        <ecNumber evidence="10">2.5.1.112</ecNumber>
    </recommendedName>
</protein>
<evidence type="ECO:0000256" key="3">
    <source>
        <dbReference type="ARBA" id="ARBA00022712"/>
    </source>
</evidence>
<dbReference type="EC" id="2.5.1.112" evidence="10"/>
<reference evidence="11" key="3">
    <citation type="submission" date="2020-06" db="EMBL/GenBank/DDBJ databases">
        <title>Helianthus annuus Genome sequencing and assembly Release 2.</title>
        <authorList>
            <person name="Gouzy J."/>
            <person name="Langlade N."/>
            <person name="Munos S."/>
        </authorList>
    </citation>
    <scope>NUCLEOTIDE SEQUENCE</scope>
    <source>
        <tissue evidence="11">Leaves</tissue>
    </source>
</reference>
<name>A0A251VCJ2_HELAN</name>
<dbReference type="InterPro" id="IPR039657">
    <property type="entry name" value="Dimethylallyltransferase"/>
</dbReference>
<dbReference type="SUPFAM" id="SSF52540">
    <property type="entry name" value="P-loop containing nucleoside triphosphate hydrolases"/>
    <property type="match status" value="1"/>
</dbReference>
<dbReference type="GO" id="GO:0016787">
    <property type="term" value="F:hydrolase activity"/>
    <property type="evidence" value="ECO:0007669"/>
    <property type="project" value="UniProtKB-KW"/>
</dbReference>
<dbReference type="Gramene" id="mRNA:HanXRQr2_Chr03g0130781">
    <property type="protein sequence ID" value="mRNA:HanXRQr2_Chr03g0130781"/>
    <property type="gene ID" value="HanXRQr2_Chr03g0130781"/>
</dbReference>
<dbReference type="PANTHER" id="PTHR11088">
    <property type="entry name" value="TRNA DIMETHYLALLYLTRANSFERASE"/>
    <property type="match status" value="1"/>
</dbReference>
<evidence type="ECO:0000256" key="5">
    <source>
        <dbReference type="ARBA" id="ARBA00022840"/>
    </source>
</evidence>
<dbReference type="STRING" id="4232.A0A251VCJ2"/>
<comment type="catalytic activity">
    <reaction evidence="8">
        <text>dimethylallyl diphosphate + ADP = N(6)-(dimethylallyl)adenosine 5'-diphosphate + diphosphate</text>
        <dbReference type="Rhea" id="RHEA:36327"/>
        <dbReference type="ChEBI" id="CHEBI:33019"/>
        <dbReference type="ChEBI" id="CHEBI:57623"/>
        <dbReference type="ChEBI" id="CHEBI:73533"/>
        <dbReference type="ChEBI" id="CHEBI:456216"/>
        <dbReference type="EC" id="2.5.1.112"/>
    </reaction>
</comment>
<dbReference type="OMA" id="IVTPRWQ"/>
<dbReference type="PANTHER" id="PTHR11088:SF89">
    <property type="entry name" value="TRNA DIMETHYLALLYLTRANSFERASE"/>
    <property type="match status" value="1"/>
</dbReference>
<proteinExistence type="inferred from homology"/>
<accession>A0A251VCJ2</accession>
<dbReference type="GO" id="GO:0005739">
    <property type="term" value="C:mitochondrion"/>
    <property type="evidence" value="ECO:0000318"/>
    <property type="project" value="GO_Central"/>
</dbReference>
<dbReference type="Gene3D" id="1.10.287.890">
    <property type="entry name" value="Crystal structure of tRNA isopentenylpyrophosphate transferase (bh2366) domain"/>
    <property type="match status" value="1"/>
</dbReference>
<dbReference type="Pfam" id="PF01715">
    <property type="entry name" value="IPPT"/>
    <property type="match status" value="2"/>
</dbReference>
<keyword evidence="3" id="KW-0203">Cytokinin biosynthesis</keyword>
<reference evidence="12" key="2">
    <citation type="submission" date="2017-02" db="EMBL/GenBank/DDBJ databases">
        <title>Sunflower complete genome.</title>
        <authorList>
            <person name="Langlade N."/>
            <person name="Munos S."/>
        </authorList>
    </citation>
    <scope>NUCLEOTIDE SEQUENCE [LARGE SCALE GENOMIC DNA]</scope>
    <source>
        <tissue evidence="12">Leaves</tissue>
    </source>
</reference>
<evidence type="ECO:0000313" key="13">
    <source>
        <dbReference type="Proteomes" id="UP000215914"/>
    </source>
</evidence>
<evidence type="ECO:0000313" key="11">
    <source>
        <dbReference type="EMBL" id="KAF5816116.1"/>
    </source>
</evidence>
<keyword evidence="6" id="KW-0809">Transit peptide</keyword>
<dbReference type="GO" id="GO:0052381">
    <property type="term" value="F:tRNA dimethylallyltransferase activity"/>
    <property type="evidence" value="ECO:0000318"/>
    <property type="project" value="GO_Central"/>
</dbReference>
<evidence type="ECO:0000256" key="4">
    <source>
        <dbReference type="ARBA" id="ARBA00022741"/>
    </source>
</evidence>
<evidence type="ECO:0000256" key="1">
    <source>
        <dbReference type="ARBA" id="ARBA00005842"/>
    </source>
</evidence>
<dbReference type="Gene3D" id="3.40.50.300">
    <property type="entry name" value="P-loop containing nucleotide triphosphate hydrolases"/>
    <property type="match status" value="1"/>
</dbReference>
<evidence type="ECO:0000256" key="6">
    <source>
        <dbReference type="ARBA" id="ARBA00022946"/>
    </source>
</evidence>
<evidence type="ECO:0000256" key="9">
    <source>
        <dbReference type="ARBA" id="ARBA00055191"/>
    </source>
</evidence>
<dbReference type="GO" id="GO:0052622">
    <property type="term" value="F:ATP/ADP dimethylallyltransferase activity"/>
    <property type="evidence" value="ECO:0007669"/>
    <property type="project" value="UniProtKB-EC"/>
</dbReference>
<comment type="catalytic activity">
    <reaction evidence="7">
        <text>dimethylallyl diphosphate + ATP = N(6)-(dimethylallyl)adenosine 5'-triphosphate + diphosphate</text>
        <dbReference type="Rhea" id="RHEA:36331"/>
        <dbReference type="ChEBI" id="CHEBI:30616"/>
        <dbReference type="ChEBI" id="CHEBI:33019"/>
        <dbReference type="ChEBI" id="CHEBI:57623"/>
        <dbReference type="ChEBI" id="CHEBI:73532"/>
        <dbReference type="EC" id="2.5.1.112"/>
    </reaction>
</comment>
<dbReference type="AlphaFoldDB" id="A0A251VCJ2"/>
<evidence type="ECO:0000256" key="8">
    <source>
        <dbReference type="ARBA" id="ARBA00052386"/>
    </source>
</evidence>
<keyword evidence="5" id="KW-0067">ATP-binding</keyword>
<evidence type="ECO:0000256" key="2">
    <source>
        <dbReference type="ARBA" id="ARBA00022679"/>
    </source>
</evidence>
<dbReference type="Proteomes" id="UP000215914">
    <property type="component" value="Chromosome 3"/>
</dbReference>
<dbReference type="EMBL" id="MNCJ02000318">
    <property type="protein sequence ID" value="KAF5816116.1"/>
    <property type="molecule type" value="Genomic_DNA"/>
</dbReference>
<dbReference type="GO" id="GO:0009691">
    <property type="term" value="P:cytokinin biosynthetic process"/>
    <property type="evidence" value="ECO:0007669"/>
    <property type="project" value="UniProtKB-KW"/>
</dbReference>
<dbReference type="GO" id="GO:0009824">
    <property type="term" value="F:AMP dimethylallyltransferase activity"/>
    <property type="evidence" value="ECO:0007669"/>
    <property type="project" value="UniProtKB-ARBA"/>
</dbReference>
<evidence type="ECO:0000256" key="7">
    <source>
        <dbReference type="ARBA" id="ARBA00051744"/>
    </source>
</evidence>
<dbReference type="GO" id="GO:0006400">
    <property type="term" value="P:tRNA modification"/>
    <property type="evidence" value="ECO:0000318"/>
    <property type="project" value="GO_Central"/>
</dbReference>
<evidence type="ECO:0000313" key="12">
    <source>
        <dbReference type="EMBL" id="OTG32652.1"/>
    </source>
</evidence>
<comment type="function">
    <text evidence="9">Involved in cytokinin biosynthesis. Catalyzes the transfer of an isopentenyl group from dimethylallyl diphosphate (DMAPP) to ATP and ADP.</text>
</comment>
<organism evidence="12 13">
    <name type="scientific">Helianthus annuus</name>
    <name type="common">Common sunflower</name>
    <dbReference type="NCBI Taxonomy" id="4232"/>
    <lineage>
        <taxon>Eukaryota</taxon>
        <taxon>Viridiplantae</taxon>
        <taxon>Streptophyta</taxon>
        <taxon>Embryophyta</taxon>
        <taxon>Tracheophyta</taxon>
        <taxon>Spermatophyta</taxon>
        <taxon>Magnoliopsida</taxon>
        <taxon>eudicotyledons</taxon>
        <taxon>Gunneridae</taxon>
        <taxon>Pentapetalae</taxon>
        <taxon>asterids</taxon>
        <taxon>campanulids</taxon>
        <taxon>Asterales</taxon>
        <taxon>Asteraceae</taxon>
        <taxon>Asteroideae</taxon>
        <taxon>Heliantheae alliance</taxon>
        <taxon>Heliantheae</taxon>
        <taxon>Helianthus</taxon>
    </lineage>
</organism>
<sequence length="276" mass="31203">MMCKMALAPLLQTPTCSLIKFRKAKVVVVMGATGAGKSRLTMDLAAQYPAEIINSDKMKVYEGLDILTNKITKEERDGMPHHLLGVVDPETDFTAENFVLEASLALKSVVGRKKLPIISGGSNSFIEALVEDREFRSSYETCFLWVDVELSVLYQVLADRIDRKVVNGMVDEVREFYNPKADYSKGIRRAIGVQELDSYFRAIDSSYTDEKTLDMLLDSAIHEMKINTCKLARRQVEKIHQLINVKGWQINRLDATKVYKKNHSEDADGNKISIEF</sequence>
<reference evidence="11 13" key="1">
    <citation type="journal article" date="2017" name="Nature">
        <title>The sunflower genome provides insights into oil metabolism, flowering and Asterid evolution.</title>
        <authorList>
            <person name="Badouin H."/>
            <person name="Gouzy J."/>
            <person name="Grassa C.J."/>
            <person name="Murat F."/>
            <person name="Staton S.E."/>
            <person name="Cottret L."/>
            <person name="Lelandais-Briere C."/>
            <person name="Owens G.L."/>
            <person name="Carrere S."/>
            <person name="Mayjonade B."/>
            <person name="Legrand L."/>
            <person name="Gill N."/>
            <person name="Kane N.C."/>
            <person name="Bowers J.E."/>
            <person name="Hubner S."/>
            <person name="Bellec A."/>
            <person name="Berard A."/>
            <person name="Berges H."/>
            <person name="Blanchet N."/>
            <person name="Boniface M.C."/>
            <person name="Brunel D."/>
            <person name="Catrice O."/>
            <person name="Chaidir N."/>
            <person name="Claudel C."/>
            <person name="Donnadieu C."/>
            <person name="Faraut T."/>
            <person name="Fievet G."/>
            <person name="Helmstetter N."/>
            <person name="King M."/>
            <person name="Knapp S.J."/>
            <person name="Lai Z."/>
            <person name="Le Paslier M.C."/>
            <person name="Lippi Y."/>
            <person name="Lorenzon L."/>
            <person name="Mandel J.R."/>
            <person name="Marage G."/>
            <person name="Marchand G."/>
            <person name="Marquand E."/>
            <person name="Bret-Mestries E."/>
            <person name="Morien E."/>
            <person name="Nambeesan S."/>
            <person name="Nguyen T."/>
            <person name="Pegot-Espagnet P."/>
            <person name="Pouilly N."/>
            <person name="Raftis F."/>
            <person name="Sallet E."/>
            <person name="Schiex T."/>
            <person name="Thomas J."/>
            <person name="Vandecasteele C."/>
            <person name="Vares D."/>
            <person name="Vear F."/>
            <person name="Vautrin S."/>
            <person name="Crespi M."/>
            <person name="Mangin B."/>
            <person name="Burke J.M."/>
            <person name="Salse J."/>
            <person name="Munos S."/>
            <person name="Vincourt P."/>
            <person name="Rieseberg L.H."/>
            <person name="Langlade N.B."/>
        </authorList>
    </citation>
    <scope>NUCLEOTIDE SEQUENCE [LARGE SCALE GENOMIC DNA]</scope>
    <source>
        <strain evidence="13">cv. SF193</strain>
        <tissue evidence="11">Leaves</tissue>
    </source>
</reference>
<dbReference type="FunFam" id="1.10.287.890:FF:000002">
    <property type="entry name" value="Adenylate isopentenyltransferase 5, chloroplastic"/>
    <property type="match status" value="1"/>
</dbReference>
<comment type="similarity">
    <text evidence="1">Belongs to the IPP transferase family.</text>
</comment>
<dbReference type="InterPro" id="IPR027417">
    <property type="entry name" value="P-loop_NTPase"/>
</dbReference>
<dbReference type="OrthoDB" id="775260at2759"/>
<gene>
    <name evidence="12" type="ORF">HannXRQ_Chr03g0089051</name>
    <name evidence="11" type="ORF">HanXRQr2_Chr03g0130781</name>
</gene>